<accession>A0A150P771</accession>
<dbReference type="AlphaFoldDB" id="A0A150P771"/>
<organism evidence="1 2">
    <name type="scientific">Sorangium cellulosum</name>
    <name type="common">Polyangium cellulosum</name>
    <dbReference type="NCBI Taxonomy" id="56"/>
    <lineage>
        <taxon>Bacteria</taxon>
        <taxon>Pseudomonadati</taxon>
        <taxon>Myxococcota</taxon>
        <taxon>Polyangia</taxon>
        <taxon>Polyangiales</taxon>
        <taxon>Polyangiaceae</taxon>
        <taxon>Sorangium</taxon>
    </lineage>
</organism>
<evidence type="ECO:0000313" key="1">
    <source>
        <dbReference type="EMBL" id="KYF51527.1"/>
    </source>
</evidence>
<reference evidence="1 2" key="1">
    <citation type="submission" date="2014-02" db="EMBL/GenBank/DDBJ databases">
        <title>The small core and large imbalanced accessory genome model reveals a collaborative survival strategy of Sorangium cellulosum strains in nature.</title>
        <authorList>
            <person name="Han K."/>
            <person name="Peng R."/>
            <person name="Blom J."/>
            <person name="Li Y.-Z."/>
        </authorList>
    </citation>
    <scope>NUCLEOTIDE SEQUENCE [LARGE SCALE GENOMIC DNA]</scope>
    <source>
        <strain evidence="1 2">So0157-25</strain>
    </source>
</reference>
<gene>
    <name evidence="1" type="ORF">BE08_15380</name>
</gene>
<evidence type="ECO:0000313" key="2">
    <source>
        <dbReference type="Proteomes" id="UP000075420"/>
    </source>
</evidence>
<name>A0A150P771_SORCE</name>
<dbReference type="Proteomes" id="UP000075420">
    <property type="component" value="Unassembled WGS sequence"/>
</dbReference>
<sequence length="141" mass="15641">MIDDERPDVEEVVDELDWAYHAELFAVGYIHVLTRAIERGDLDLGICPTAWENTMNAVELAMMDHVNGRMQGPTTITVEDVERMRRLHALGAAALSGGERPTELAQLAFACAASLFGANWRRLAREAEYTLQAFLQGLPPS</sequence>
<proteinExistence type="predicted"/>
<dbReference type="EMBL" id="JELY01002806">
    <property type="protein sequence ID" value="KYF51527.1"/>
    <property type="molecule type" value="Genomic_DNA"/>
</dbReference>
<protein>
    <submittedName>
        <fullName evidence="1">Uncharacterized protein</fullName>
    </submittedName>
</protein>
<comment type="caution">
    <text evidence="1">The sequence shown here is derived from an EMBL/GenBank/DDBJ whole genome shotgun (WGS) entry which is preliminary data.</text>
</comment>